<protein>
    <submittedName>
        <fullName evidence="3">Uncharacterized protein</fullName>
    </submittedName>
</protein>
<dbReference type="EMBL" id="JAUEPO010000007">
    <property type="protein sequence ID" value="KAK3317784.1"/>
    <property type="molecule type" value="Genomic_DNA"/>
</dbReference>
<keyword evidence="2" id="KW-0472">Membrane</keyword>
<name>A0AAE0I3A0_9PEZI</name>
<evidence type="ECO:0000313" key="3">
    <source>
        <dbReference type="EMBL" id="KAK3317784.1"/>
    </source>
</evidence>
<keyword evidence="2" id="KW-0812">Transmembrane</keyword>
<organism evidence="3 4">
    <name type="scientific">Cercophora scortea</name>
    <dbReference type="NCBI Taxonomy" id="314031"/>
    <lineage>
        <taxon>Eukaryota</taxon>
        <taxon>Fungi</taxon>
        <taxon>Dikarya</taxon>
        <taxon>Ascomycota</taxon>
        <taxon>Pezizomycotina</taxon>
        <taxon>Sordariomycetes</taxon>
        <taxon>Sordariomycetidae</taxon>
        <taxon>Sordariales</taxon>
        <taxon>Lasiosphaeriaceae</taxon>
        <taxon>Cercophora</taxon>
    </lineage>
</organism>
<reference evidence="3" key="2">
    <citation type="submission" date="2023-06" db="EMBL/GenBank/DDBJ databases">
        <authorList>
            <consortium name="Lawrence Berkeley National Laboratory"/>
            <person name="Haridas S."/>
            <person name="Hensen N."/>
            <person name="Bonometti L."/>
            <person name="Westerberg I."/>
            <person name="Brannstrom I.O."/>
            <person name="Guillou S."/>
            <person name="Cros-Aarteil S."/>
            <person name="Calhoun S."/>
            <person name="Kuo A."/>
            <person name="Mondo S."/>
            <person name="Pangilinan J."/>
            <person name="Riley R."/>
            <person name="Labutti K."/>
            <person name="Andreopoulos B."/>
            <person name="Lipzen A."/>
            <person name="Chen C."/>
            <person name="Yanf M."/>
            <person name="Daum C."/>
            <person name="Ng V."/>
            <person name="Clum A."/>
            <person name="Steindorff A."/>
            <person name="Ohm R."/>
            <person name="Martin F."/>
            <person name="Silar P."/>
            <person name="Natvig D."/>
            <person name="Lalanne C."/>
            <person name="Gautier V."/>
            <person name="Ament-Velasquez S.L."/>
            <person name="Kruys A."/>
            <person name="Hutchinson M.I."/>
            <person name="Powell A.J."/>
            <person name="Barry K."/>
            <person name="Miller A.N."/>
            <person name="Grigoriev I.V."/>
            <person name="Debuchy R."/>
            <person name="Gladieux P."/>
            <person name="Thoren M.H."/>
            <person name="Johannesson H."/>
        </authorList>
    </citation>
    <scope>NUCLEOTIDE SEQUENCE</scope>
    <source>
        <strain evidence="3">SMH4131-1</strain>
    </source>
</reference>
<keyword evidence="2" id="KW-1133">Transmembrane helix</keyword>
<keyword evidence="4" id="KW-1185">Reference proteome</keyword>
<evidence type="ECO:0000256" key="2">
    <source>
        <dbReference type="SAM" id="Phobius"/>
    </source>
</evidence>
<evidence type="ECO:0000313" key="4">
    <source>
        <dbReference type="Proteomes" id="UP001286456"/>
    </source>
</evidence>
<sequence>MPVPHRRRQLLPGSASIQTPQEAAQGITTTITAGTSTSTPTTTVTNIPVVLVNMAPAEYPNLVVVENVLSPPSAAAAAATQGGNPFDMPGQTTGQTITVWLVAAGLVGLLFMLILVELWLKSRRRVYAVCGPHWRRFDAFCAPYRRRWDAKMRRLEKKLKFWKRKGQDQPEAVLAPVVLLESSPLPLSTSGSGFGSGSGAVVEVKGKGKEVSLVVPERPEPTAAVARLASPAVYETALGGGGPSSRV</sequence>
<comment type="caution">
    <text evidence="3">The sequence shown here is derived from an EMBL/GenBank/DDBJ whole genome shotgun (WGS) entry which is preliminary data.</text>
</comment>
<reference evidence="3" key="1">
    <citation type="journal article" date="2023" name="Mol. Phylogenet. Evol.">
        <title>Genome-scale phylogeny and comparative genomics of the fungal order Sordariales.</title>
        <authorList>
            <person name="Hensen N."/>
            <person name="Bonometti L."/>
            <person name="Westerberg I."/>
            <person name="Brannstrom I.O."/>
            <person name="Guillou S."/>
            <person name="Cros-Aarteil S."/>
            <person name="Calhoun S."/>
            <person name="Haridas S."/>
            <person name="Kuo A."/>
            <person name="Mondo S."/>
            <person name="Pangilinan J."/>
            <person name="Riley R."/>
            <person name="LaButti K."/>
            <person name="Andreopoulos B."/>
            <person name="Lipzen A."/>
            <person name="Chen C."/>
            <person name="Yan M."/>
            <person name="Daum C."/>
            <person name="Ng V."/>
            <person name="Clum A."/>
            <person name="Steindorff A."/>
            <person name="Ohm R.A."/>
            <person name="Martin F."/>
            <person name="Silar P."/>
            <person name="Natvig D.O."/>
            <person name="Lalanne C."/>
            <person name="Gautier V."/>
            <person name="Ament-Velasquez S.L."/>
            <person name="Kruys A."/>
            <person name="Hutchinson M.I."/>
            <person name="Powell A.J."/>
            <person name="Barry K."/>
            <person name="Miller A.N."/>
            <person name="Grigoriev I.V."/>
            <person name="Debuchy R."/>
            <person name="Gladieux P."/>
            <person name="Hiltunen Thoren M."/>
            <person name="Johannesson H."/>
        </authorList>
    </citation>
    <scope>NUCLEOTIDE SEQUENCE</scope>
    <source>
        <strain evidence="3">SMH4131-1</strain>
    </source>
</reference>
<proteinExistence type="predicted"/>
<dbReference type="Proteomes" id="UP001286456">
    <property type="component" value="Unassembled WGS sequence"/>
</dbReference>
<feature type="region of interest" description="Disordered" evidence="1">
    <location>
        <begin position="1"/>
        <end position="24"/>
    </location>
</feature>
<accession>A0AAE0I3A0</accession>
<gene>
    <name evidence="3" type="ORF">B0T19DRAFT_488957</name>
</gene>
<evidence type="ECO:0000256" key="1">
    <source>
        <dbReference type="SAM" id="MobiDB-lite"/>
    </source>
</evidence>
<feature type="transmembrane region" description="Helical" evidence="2">
    <location>
        <begin position="97"/>
        <end position="120"/>
    </location>
</feature>
<dbReference type="AlphaFoldDB" id="A0AAE0I3A0"/>